<proteinExistence type="predicted"/>
<sequence>MTCTVKWTDYITVSGNAATTSYKAVGTTGNEIESVYVKNSDGTLGNTLTQGAAVAEGVFTYDPETKALAFKEGDIADNTEIVVFYMRQIQADVLENLSDHYSGKCALYIDAFAEDKCANVYRIQFYIPKADFNGEFSFEMGDNQTVHAFEAESLSGACGTSGALWTYTIFGSNAEDVA</sequence>
<dbReference type="EMBL" id="BK015294">
    <property type="protein sequence ID" value="DAD99818.1"/>
    <property type="molecule type" value="Genomic_DNA"/>
</dbReference>
<reference evidence="1" key="1">
    <citation type="journal article" date="2021" name="Proc. Natl. Acad. Sci. U.S.A.">
        <title>A Catalog of Tens of Thousands of Viruses from Human Metagenomes Reveals Hidden Associations with Chronic Diseases.</title>
        <authorList>
            <person name="Tisza M.J."/>
            <person name="Buck C.B."/>
        </authorList>
    </citation>
    <scope>NUCLEOTIDE SEQUENCE</scope>
    <source>
        <strain evidence="1">Ct7Q419</strain>
    </source>
</reference>
<evidence type="ECO:0000313" key="1">
    <source>
        <dbReference type="EMBL" id="DAD99818.1"/>
    </source>
</evidence>
<organism evidence="1">
    <name type="scientific">Myoviridae sp. ct7Q419</name>
    <dbReference type="NCBI Taxonomy" id="2825038"/>
    <lineage>
        <taxon>Viruses</taxon>
        <taxon>Duplodnaviria</taxon>
        <taxon>Heunggongvirae</taxon>
        <taxon>Uroviricota</taxon>
        <taxon>Caudoviricetes</taxon>
    </lineage>
</organism>
<name>A0A8S5P031_9CAUD</name>
<protein>
    <submittedName>
        <fullName evidence="1">Putative structural protein</fullName>
    </submittedName>
</protein>
<accession>A0A8S5P031</accession>